<evidence type="ECO:0000313" key="3">
    <source>
        <dbReference type="Proteomes" id="UP000242447"/>
    </source>
</evidence>
<feature type="region of interest" description="Disordered" evidence="1">
    <location>
        <begin position="339"/>
        <end position="364"/>
    </location>
</feature>
<keyword evidence="3" id="KW-1185">Reference proteome</keyword>
<dbReference type="CDD" id="cd08152">
    <property type="entry name" value="y4iL_like"/>
    <property type="match status" value="1"/>
</dbReference>
<geneLocation type="plasmid" evidence="2">
    <name>unnamed1</name>
</geneLocation>
<dbReference type="PANTHER" id="PTHR36195:SF4">
    <property type="entry name" value="DOMAIN PROTEIN, PUTATIVE (AFU_ORTHOLOGUE AFUA_5G01990)-RELATED"/>
    <property type="match status" value="1"/>
</dbReference>
<dbReference type="KEGG" id="kro:BVG79_p1000196"/>
<dbReference type="Gene3D" id="2.40.180.10">
    <property type="entry name" value="Catalase core domain"/>
    <property type="match status" value="1"/>
</dbReference>
<sequence length="364" mass="38722">MAYVTFSKATDPNPTETPFPDEDRITAEIVAHMAANQRAAAERHRHAHRDAHAKSHAVLKGHLSVLPGLAPAFAQGIFGTQRDYDILARISAAPGDIHSDDVAAPQGFALKILGVDGDRLLPDIGGANQDILMVNIPVLAFGDVGKYQKMLGPLEAKARAPDSLQRAGSAAARAAAGVIDALGGTPNATLQGLALARVHALGETFHSQGAVRYGDYIAKFSLAPEGPTATLTGQPIGDGYSAMRDAVGEWCRAQPTTYLLHAQLCTDAAAMPVEDAAVLWDPAASPHVPIARLHFPPQDPYTPGRQVAGDDMLSFNPWNGITAHQPLGSIMRVRKHAYDSSSRQRHTLNARPRHEPQSLADIAD</sequence>
<dbReference type="InterPro" id="IPR020835">
    <property type="entry name" value="Catalase_sf"/>
</dbReference>
<organism evidence="2 3">
    <name type="scientific">Ketogulonicigenium robustum</name>
    <dbReference type="NCBI Taxonomy" id="92947"/>
    <lineage>
        <taxon>Bacteria</taxon>
        <taxon>Pseudomonadati</taxon>
        <taxon>Pseudomonadota</taxon>
        <taxon>Alphaproteobacteria</taxon>
        <taxon>Rhodobacterales</taxon>
        <taxon>Roseobacteraceae</taxon>
        <taxon>Ketogulonicigenium</taxon>
    </lineage>
</organism>
<dbReference type="GO" id="GO:0020037">
    <property type="term" value="F:heme binding"/>
    <property type="evidence" value="ECO:0007669"/>
    <property type="project" value="InterPro"/>
</dbReference>
<keyword evidence="2" id="KW-0614">Plasmid</keyword>
<dbReference type="PANTHER" id="PTHR36195">
    <property type="entry name" value="DOMAIN PROTEIN, PUTATIVE (AFU_ORTHOLOGUE AFUA_5G01990)-RELATED-RELATED"/>
    <property type="match status" value="1"/>
</dbReference>
<feature type="compositionally biased region" description="Polar residues" evidence="1">
    <location>
        <begin position="7"/>
        <end position="16"/>
    </location>
</feature>
<gene>
    <name evidence="2" type="ORF">BVG79_p1000196</name>
</gene>
<reference evidence="2 3" key="1">
    <citation type="submission" date="2017-02" db="EMBL/GenBank/DDBJ databases">
        <title>Ketogulonicigenium robustum SPU B003 Genome sequencing and assembly.</title>
        <authorList>
            <person name="Li Y."/>
            <person name="Liu L."/>
            <person name="Wang C."/>
            <person name="Zhang M."/>
            <person name="Zhang T."/>
            <person name="Zhang Y."/>
        </authorList>
    </citation>
    <scope>NUCLEOTIDE SEQUENCE [LARGE SCALE GENOMIC DNA]</scope>
    <source>
        <strain evidence="2 3">SPU_B003</strain>
        <plasmid evidence="2 3">unnamed1</plasmid>
    </source>
</reference>
<dbReference type="OrthoDB" id="9765610at2"/>
<dbReference type="Proteomes" id="UP000242447">
    <property type="component" value="Plasmid unnamed1"/>
</dbReference>
<dbReference type="AlphaFoldDB" id="A0A1W6P3B7"/>
<protein>
    <recommendedName>
        <fullName evidence="4">Catalase</fullName>
    </recommendedName>
</protein>
<feature type="region of interest" description="Disordered" evidence="1">
    <location>
        <begin position="1"/>
        <end position="20"/>
    </location>
</feature>
<evidence type="ECO:0008006" key="4">
    <source>
        <dbReference type="Google" id="ProtNLM"/>
    </source>
</evidence>
<evidence type="ECO:0000256" key="1">
    <source>
        <dbReference type="SAM" id="MobiDB-lite"/>
    </source>
</evidence>
<dbReference type="RefSeq" id="WP_085787560.1">
    <property type="nucleotide sequence ID" value="NZ_CP019938.1"/>
</dbReference>
<dbReference type="SUPFAM" id="SSF56634">
    <property type="entry name" value="Heme-dependent catalase-like"/>
    <property type="match status" value="1"/>
</dbReference>
<dbReference type="EMBL" id="CP019938">
    <property type="protein sequence ID" value="ARO15998.1"/>
    <property type="molecule type" value="Genomic_DNA"/>
</dbReference>
<evidence type="ECO:0000313" key="2">
    <source>
        <dbReference type="EMBL" id="ARO15998.1"/>
    </source>
</evidence>
<accession>A0A1W6P3B7</accession>
<proteinExistence type="predicted"/>
<name>A0A1W6P3B7_9RHOB</name>